<evidence type="ECO:0000313" key="2">
    <source>
        <dbReference type="Proteomes" id="UP000283269"/>
    </source>
</evidence>
<comment type="caution">
    <text evidence="1">The sequence shown here is derived from an EMBL/GenBank/DDBJ whole genome shotgun (WGS) entry which is preliminary data.</text>
</comment>
<protein>
    <submittedName>
        <fullName evidence="1">Uncharacterized protein</fullName>
    </submittedName>
</protein>
<keyword evidence="2" id="KW-1185">Reference proteome</keyword>
<name>A0A409XMU9_PSICY</name>
<dbReference type="Proteomes" id="UP000283269">
    <property type="component" value="Unassembled WGS sequence"/>
</dbReference>
<proteinExistence type="predicted"/>
<dbReference type="InParanoid" id="A0A409XMU9"/>
<organism evidence="1 2">
    <name type="scientific">Psilocybe cyanescens</name>
    <dbReference type="NCBI Taxonomy" id="93625"/>
    <lineage>
        <taxon>Eukaryota</taxon>
        <taxon>Fungi</taxon>
        <taxon>Dikarya</taxon>
        <taxon>Basidiomycota</taxon>
        <taxon>Agaricomycotina</taxon>
        <taxon>Agaricomycetes</taxon>
        <taxon>Agaricomycetidae</taxon>
        <taxon>Agaricales</taxon>
        <taxon>Agaricineae</taxon>
        <taxon>Strophariaceae</taxon>
        <taxon>Psilocybe</taxon>
    </lineage>
</organism>
<evidence type="ECO:0000313" key="1">
    <source>
        <dbReference type="EMBL" id="PPQ92135.1"/>
    </source>
</evidence>
<sequence length="90" mass="9781">MQRSKVSWDPFYLPPRTSQELSTRLAPVNIGDAPNRLVFFTQQKRQSSTTRVAKGALGAIYIMSARAVTSLGDESSASGGALRNHFILGV</sequence>
<accession>A0A409XMU9</accession>
<dbReference type="EMBL" id="NHYD01001084">
    <property type="protein sequence ID" value="PPQ92135.1"/>
    <property type="molecule type" value="Genomic_DNA"/>
</dbReference>
<dbReference type="AlphaFoldDB" id="A0A409XMU9"/>
<reference evidence="1 2" key="1">
    <citation type="journal article" date="2018" name="Evol. Lett.">
        <title>Horizontal gene cluster transfer increased hallucinogenic mushroom diversity.</title>
        <authorList>
            <person name="Reynolds H.T."/>
            <person name="Vijayakumar V."/>
            <person name="Gluck-Thaler E."/>
            <person name="Korotkin H.B."/>
            <person name="Matheny P.B."/>
            <person name="Slot J.C."/>
        </authorList>
    </citation>
    <scope>NUCLEOTIDE SEQUENCE [LARGE SCALE GENOMIC DNA]</scope>
    <source>
        <strain evidence="1 2">2631</strain>
    </source>
</reference>
<gene>
    <name evidence="1" type="ORF">CVT25_007966</name>
</gene>